<evidence type="ECO:0000256" key="1">
    <source>
        <dbReference type="ARBA" id="ARBA00022679"/>
    </source>
</evidence>
<dbReference type="PANTHER" id="PTHR48207">
    <property type="entry name" value="SUCCINATE--HYDROXYMETHYLGLUTARATE COA-TRANSFERASE"/>
    <property type="match status" value="1"/>
</dbReference>
<dbReference type="Gene3D" id="3.40.50.10540">
    <property type="entry name" value="Crotonobetainyl-coa:carnitine coa-transferase, domain 1"/>
    <property type="match status" value="2"/>
</dbReference>
<name>A0A1C7P3K7_9HYPH</name>
<dbReference type="EMBL" id="LGLV01000006">
    <property type="protein sequence ID" value="OBZ95855.1"/>
    <property type="molecule type" value="Genomic_DNA"/>
</dbReference>
<dbReference type="STRING" id="1612624.ADU59_09265"/>
<dbReference type="InterPro" id="IPR050483">
    <property type="entry name" value="CoA-transferase_III_domain"/>
</dbReference>
<dbReference type="InterPro" id="IPR023606">
    <property type="entry name" value="CoA-Trfase_III_dom_1_sf"/>
</dbReference>
<accession>A0A1C7P3K7</accession>
<dbReference type="PANTHER" id="PTHR48207:SF4">
    <property type="entry name" value="BLL6097 PROTEIN"/>
    <property type="match status" value="1"/>
</dbReference>
<proteinExistence type="predicted"/>
<dbReference type="GO" id="GO:0008410">
    <property type="term" value="F:CoA-transferase activity"/>
    <property type="evidence" value="ECO:0007669"/>
    <property type="project" value="TreeGrafter"/>
</dbReference>
<sequence length="395" mass="41662">MNLLAGVKILSFNHFLAGPLAAQTMADLGADVIAIEPVEGAFQRNWAVADHFVEGDSVNHIATGRNKRSIAVNLKDPGGVTAVRKLVESADVVMENFRPGTMEKLGLGYETLKAINPGLIYAVATGFGTDGPYRDRPGQDLLLQAMSGLAARTGRSDGPPTAIGAVIIDQHAASLYCTAILAALFAKAKTGQGRLVEVNLYQAAIDLQVEPLTAWLNGASSPASRGPAGIASWFSPGPYGIHATADGHLAVSMATPKALGAALGITAFESFTDGDSFARREQITLTVAEKLKEKPTAEWLPLLEADKIWHAPVQDYQDLRADPQLVHMGAFKTVEGAYGAPVTMVMHPARYDGQSPDVRLAPQRLGAQTREVLSEAGYSQSEIEALVATGAVGAN</sequence>
<dbReference type="RefSeq" id="WP_068954115.1">
    <property type="nucleotide sequence ID" value="NZ_LGLV01000006.1"/>
</dbReference>
<evidence type="ECO:0000313" key="3">
    <source>
        <dbReference type="Proteomes" id="UP000093111"/>
    </source>
</evidence>
<dbReference type="InterPro" id="IPR003673">
    <property type="entry name" value="CoA-Trfase_fam_III"/>
</dbReference>
<dbReference type="Pfam" id="PF02515">
    <property type="entry name" value="CoA_transf_3"/>
    <property type="match status" value="1"/>
</dbReference>
<organism evidence="2 3">
    <name type="scientific">Pararhizobium polonicum</name>
    <dbReference type="NCBI Taxonomy" id="1612624"/>
    <lineage>
        <taxon>Bacteria</taxon>
        <taxon>Pseudomonadati</taxon>
        <taxon>Pseudomonadota</taxon>
        <taxon>Alphaproteobacteria</taxon>
        <taxon>Hyphomicrobiales</taxon>
        <taxon>Rhizobiaceae</taxon>
        <taxon>Rhizobium/Agrobacterium group</taxon>
        <taxon>Pararhizobium</taxon>
    </lineage>
</organism>
<evidence type="ECO:0000313" key="2">
    <source>
        <dbReference type="EMBL" id="OBZ95855.1"/>
    </source>
</evidence>
<dbReference type="AlphaFoldDB" id="A0A1C7P3K7"/>
<keyword evidence="1" id="KW-0808">Transferase</keyword>
<reference evidence="2 3" key="1">
    <citation type="journal article" date="2016" name="Syst. Appl. Microbiol.">
        <title>Pararhizobium polonicum sp. nov. isolated from tumors on stone fruit rootstocks.</title>
        <authorList>
            <person name="Pulawska J."/>
            <person name="Kuzmanovic N."/>
            <person name="Willems A."/>
            <person name="Pothier J.F."/>
        </authorList>
    </citation>
    <scope>NUCLEOTIDE SEQUENCE [LARGE SCALE GENOMIC DNA]</scope>
    <source>
        <strain evidence="2 3">F5.1</strain>
    </source>
</reference>
<dbReference type="SUPFAM" id="SSF89796">
    <property type="entry name" value="CoA-transferase family III (CaiB/BaiF)"/>
    <property type="match status" value="1"/>
</dbReference>
<comment type="caution">
    <text evidence="2">The sequence shown here is derived from an EMBL/GenBank/DDBJ whole genome shotgun (WGS) entry which is preliminary data.</text>
</comment>
<gene>
    <name evidence="2" type="ORF">ADU59_09265</name>
</gene>
<dbReference type="PATRIC" id="fig|1612624.7.peg.3394"/>
<dbReference type="OrthoDB" id="9806585at2"/>
<protein>
    <submittedName>
        <fullName evidence="2">Racemase</fullName>
    </submittedName>
</protein>
<keyword evidence="3" id="KW-1185">Reference proteome</keyword>
<dbReference type="Proteomes" id="UP000093111">
    <property type="component" value="Unassembled WGS sequence"/>
</dbReference>